<sequence>MTRKSPMSLIQYSITRRLSAVLVQCSMTRRLSMSLIQYLITRKLLEATSESDLIFDDKFVPNNQKINDNYISIFNNHGIANKFSLIFDMETTD</sequence>
<protein>
    <submittedName>
        <fullName evidence="1">10934_t:CDS:1</fullName>
    </submittedName>
</protein>
<comment type="caution">
    <text evidence="1">The sequence shown here is derived from an EMBL/GenBank/DDBJ whole genome shotgun (WGS) entry which is preliminary data.</text>
</comment>
<dbReference type="EMBL" id="CAJVPM010015587">
    <property type="protein sequence ID" value="CAG8608748.1"/>
    <property type="molecule type" value="Genomic_DNA"/>
</dbReference>
<reference evidence="1" key="1">
    <citation type="submission" date="2021-06" db="EMBL/GenBank/DDBJ databases">
        <authorList>
            <person name="Kallberg Y."/>
            <person name="Tangrot J."/>
            <person name="Rosling A."/>
        </authorList>
    </citation>
    <scope>NUCLEOTIDE SEQUENCE</scope>
    <source>
        <strain evidence="1">AU212A</strain>
    </source>
</reference>
<accession>A0ACA9MSD8</accession>
<organism evidence="1 2">
    <name type="scientific">Scutellospora calospora</name>
    <dbReference type="NCBI Taxonomy" id="85575"/>
    <lineage>
        <taxon>Eukaryota</taxon>
        <taxon>Fungi</taxon>
        <taxon>Fungi incertae sedis</taxon>
        <taxon>Mucoromycota</taxon>
        <taxon>Glomeromycotina</taxon>
        <taxon>Glomeromycetes</taxon>
        <taxon>Diversisporales</taxon>
        <taxon>Gigasporaceae</taxon>
        <taxon>Scutellospora</taxon>
    </lineage>
</organism>
<name>A0ACA9MSD8_9GLOM</name>
<gene>
    <name evidence="1" type="ORF">SCALOS_LOCUS7203</name>
</gene>
<feature type="non-terminal residue" evidence="1">
    <location>
        <position position="93"/>
    </location>
</feature>
<evidence type="ECO:0000313" key="1">
    <source>
        <dbReference type="EMBL" id="CAG8608748.1"/>
    </source>
</evidence>
<proteinExistence type="predicted"/>
<feature type="non-terminal residue" evidence="1">
    <location>
        <position position="1"/>
    </location>
</feature>
<evidence type="ECO:0000313" key="2">
    <source>
        <dbReference type="Proteomes" id="UP000789860"/>
    </source>
</evidence>
<keyword evidence="2" id="KW-1185">Reference proteome</keyword>
<dbReference type="Proteomes" id="UP000789860">
    <property type="component" value="Unassembled WGS sequence"/>
</dbReference>